<dbReference type="EMBL" id="JARJCN010000097">
    <property type="protein sequence ID" value="KAJ7075400.1"/>
    <property type="molecule type" value="Genomic_DNA"/>
</dbReference>
<dbReference type="Proteomes" id="UP001222325">
    <property type="component" value="Unassembled WGS sequence"/>
</dbReference>
<reference evidence="1" key="1">
    <citation type="submission" date="2023-03" db="EMBL/GenBank/DDBJ databases">
        <title>Massive genome expansion in bonnet fungi (Mycena s.s.) driven by repeated elements and novel gene families across ecological guilds.</title>
        <authorList>
            <consortium name="Lawrence Berkeley National Laboratory"/>
            <person name="Harder C.B."/>
            <person name="Miyauchi S."/>
            <person name="Viragh M."/>
            <person name="Kuo A."/>
            <person name="Thoen E."/>
            <person name="Andreopoulos B."/>
            <person name="Lu D."/>
            <person name="Skrede I."/>
            <person name="Drula E."/>
            <person name="Henrissat B."/>
            <person name="Morin E."/>
            <person name="Kohler A."/>
            <person name="Barry K."/>
            <person name="LaButti K."/>
            <person name="Morin E."/>
            <person name="Salamov A."/>
            <person name="Lipzen A."/>
            <person name="Mereny Z."/>
            <person name="Hegedus B."/>
            <person name="Baldrian P."/>
            <person name="Stursova M."/>
            <person name="Weitz H."/>
            <person name="Taylor A."/>
            <person name="Grigoriev I.V."/>
            <person name="Nagy L.G."/>
            <person name="Martin F."/>
            <person name="Kauserud H."/>
        </authorList>
    </citation>
    <scope>NUCLEOTIDE SEQUENCE</scope>
    <source>
        <strain evidence="1">CBHHK173m</strain>
    </source>
</reference>
<name>A0AAD6TR54_9AGAR</name>
<keyword evidence="2" id="KW-1185">Reference proteome</keyword>
<evidence type="ECO:0000313" key="1">
    <source>
        <dbReference type="EMBL" id="KAJ7075400.1"/>
    </source>
</evidence>
<evidence type="ECO:0000313" key="2">
    <source>
        <dbReference type="Proteomes" id="UP001222325"/>
    </source>
</evidence>
<sequence>MVAQRRYQRALDHLHGLVIARLFELTKCNMSGTALQVRSRAIKAAIEQYNAAAVALTVPRERLTWEEVVDYTFLSDFDLLRLARTDIVSEGWAQPAGREAMDQYFKLLRADEEIRRLNVEIPRFVTYMRDEERFLRREARRIFAEDPALAHQVTLYRMR</sequence>
<accession>A0AAD6TR54</accession>
<gene>
    <name evidence="1" type="ORF">B0H15DRAFT_791917</name>
</gene>
<proteinExistence type="predicted"/>
<protein>
    <submittedName>
        <fullName evidence="1">Uncharacterized protein</fullName>
    </submittedName>
</protein>
<comment type="caution">
    <text evidence="1">The sequence shown here is derived from an EMBL/GenBank/DDBJ whole genome shotgun (WGS) entry which is preliminary data.</text>
</comment>
<dbReference type="AlphaFoldDB" id="A0AAD6TR54"/>
<organism evidence="1 2">
    <name type="scientific">Mycena belliarum</name>
    <dbReference type="NCBI Taxonomy" id="1033014"/>
    <lineage>
        <taxon>Eukaryota</taxon>
        <taxon>Fungi</taxon>
        <taxon>Dikarya</taxon>
        <taxon>Basidiomycota</taxon>
        <taxon>Agaricomycotina</taxon>
        <taxon>Agaricomycetes</taxon>
        <taxon>Agaricomycetidae</taxon>
        <taxon>Agaricales</taxon>
        <taxon>Marasmiineae</taxon>
        <taxon>Mycenaceae</taxon>
        <taxon>Mycena</taxon>
    </lineage>
</organism>